<dbReference type="Gene3D" id="3.40.50.1440">
    <property type="entry name" value="Tubulin/FtsZ, GTPase domain"/>
    <property type="match status" value="1"/>
</dbReference>
<dbReference type="SUPFAM" id="SSF55307">
    <property type="entry name" value="Tubulin C-terminal domain-like"/>
    <property type="match status" value="1"/>
</dbReference>
<dbReference type="Proteomes" id="UP001224418">
    <property type="component" value="Unassembled WGS sequence"/>
</dbReference>
<organism evidence="3 4">
    <name type="scientific">Hathewaya limosa</name>
    <name type="common">Clostridium limosum</name>
    <dbReference type="NCBI Taxonomy" id="1536"/>
    <lineage>
        <taxon>Bacteria</taxon>
        <taxon>Bacillati</taxon>
        <taxon>Bacillota</taxon>
        <taxon>Clostridia</taxon>
        <taxon>Eubacteriales</taxon>
        <taxon>Clostridiaceae</taxon>
        <taxon>Hathewaya</taxon>
    </lineage>
</organism>
<keyword evidence="3" id="KW-0132">Cell division</keyword>
<evidence type="ECO:0000313" key="4">
    <source>
        <dbReference type="Proteomes" id="UP001224418"/>
    </source>
</evidence>
<comment type="caution">
    <text evidence="3">The sequence shown here is derived from an EMBL/GenBank/DDBJ whole genome shotgun (WGS) entry which is preliminary data.</text>
</comment>
<dbReference type="EMBL" id="JAUSWN010000003">
    <property type="protein sequence ID" value="MDQ0478869.1"/>
    <property type="molecule type" value="Genomic_DNA"/>
</dbReference>
<reference evidence="3 4" key="1">
    <citation type="submission" date="2023-07" db="EMBL/GenBank/DDBJ databases">
        <title>Genomic Encyclopedia of Type Strains, Phase IV (KMG-IV): sequencing the most valuable type-strain genomes for metagenomic binning, comparative biology and taxonomic classification.</title>
        <authorList>
            <person name="Goeker M."/>
        </authorList>
    </citation>
    <scope>NUCLEOTIDE SEQUENCE [LARGE SCALE GENOMIC DNA]</scope>
    <source>
        <strain evidence="3 4">DSM 1400</strain>
    </source>
</reference>
<keyword evidence="4" id="KW-1185">Reference proteome</keyword>
<name>A0ABU0JS04_HATLI</name>
<dbReference type="RefSeq" id="WP_307355053.1">
    <property type="nucleotide sequence ID" value="NZ_BAAACJ010000025.1"/>
</dbReference>
<keyword evidence="2" id="KW-0342">GTP-binding</keyword>
<dbReference type="InterPro" id="IPR008280">
    <property type="entry name" value="Tub_FtsZ_C"/>
</dbReference>
<evidence type="ECO:0000256" key="2">
    <source>
        <dbReference type="ARBA" id="ARBA00023134"/>
    </source>
</evidence>
<protein>
    <submittedName>
        <fullName evidence="3">Cell division GTPase FtsZ</fullName>
    </submittedName>
</protein>
<accession>A0ABU0JS04</accession>
<gene>
    <name evidence="3" type="ORF">QOZ93_000597</name>
</gene>
<keyword evidence="3" id="KW-0131">Cell cycle</keyword>
<sequence length="294" mass="33796">MKNLANIKILSCGEIPNRIIENIAQHKIEKYNYINIKNGSFFKYYIKFFIKEESLVKNLTIYKKHDKKNIEELDEVFKDLDIAIIIGDLKDENSFRNMRSIAKTARKKGILLIGVVLVPTFQDKTEQIRLKKEIHGLIRVMDTVIPLELEKIAASIKAPLIDEKGVEFYESYPLFCIQQLIKFFEANGAIRINKKDLYNVFSEGGLGYISMGYGMGQEKLETAIDSIFIPNPELTTYAKFLVSICVPEDMKISYIDEVLNKINEKLECNVSVTFKATLEKDRKDDLFISVIGIK</sequence>
<evidence type="ECO:0000313" key="3">
    <source>
        <dbReference type="EMBL" id="MDQ0478869.1"/>
    </source>
</evidence>
<dbReference type="GO" id="GO:0051301">
    <property type="term" value="P:cell division"/>
    <property type="evidence" value="ECO:0007669"/>
    <property type="project" value="UniProtKB-KW"/>
</dbReference>
<dbReference type="InterPro" id="IPR036525">
    <property type="entry name" value="Tubulin/FtsZ_GTPase_sf"/>
</dbReference>
<evidence type="ECO:0000256" key="1">
    <source>
        <dbReference type="ARBA" id="ARBA00022741"/>
    </source>
</evidence>
<proteinExistence type="predicted"/>
<keyword evidence="1" id="KW-0547">Nucleotide-binding</keyword>